<gene>
    <name evidence="1" type="ORF">DFR24_1165</name>
</gene>
<protein>
    <submittedName>
        <fullName evidence="1">Uncharacterized protein</fullName>
    </submittedName>
</protein>
<comment type="caution">
    <text evidence="1">The sequence shown here is derived from an EMBL/GenBank/DDBJ whole genome shotgun (WGS) entry which is preliminary data.</text>
</comment>
<name>A0A4R7PCH3_9GAMM</name>
<dbReference type="EMBL" id="SOBT01000008">
    <property type="protein sequence ID" value="TDU31783.1"/>
    <property type="molecule type" value="Genomic_DNA"/>
</dbReference>
<evidence type="ECO:0000313" key="1">
    <source>
        <dbReference type="EMBL" id="TDU31783.1"/>
    </source>
</evidence>
<dbReference type="RefSeq" id="WP_133880344.1">
    <property type="nucleotide sequence ID" value="NZ_MWIN01000012.1"/>
</dbReference>
<accession>A0A4R7PCH3</accession>
<dbReference type="AlphaFoldDB" id="A0A4R7PCH3"/>
<dbReference type="OrthoDB" id="5966759at2"/>
<reference evidence="1 2" key="1">
    <citation type="submission" date="2019-03" db="EMBL/GenBank/DDBJ databases">
        <title>Genomic Encyclopedia of Type Strains, Phase IV (KMG-IV): sequencing the most valuable type-strain genomes for metagenomic binning, comparative biology and taxonomic classification.</title>
        <authorList>
            <person name="Goeker M."/>
        </authorList>
    </citation>
    <scope>NUCLEOTIDE SEQUENCE [LARGE SCALE GENOMIC DNA]</scope>
    <source>
        <strain evidence="1 2">DSM 26377</strain>
    </source>
</reference>
<sequence>MASKNPTWWTQEHDSRWDLVKAAFRRDWEQTKHDLGSDKARDLQQSAADTVKQAGGKQQAAGVITRPSYDEMEPAFRYGHGARSQFGATWSNDVETRVQRDYPGDYARDRDYVRRGYDYPPVA</sequence>
<organism evidence="1 2">
    <name type="scientific">Panacagrimonas perspica</name>
    <dbReference type="NCBI Taxonomy" id="381431"/>
    <lineage>
        <taxon>Bacteria</taxon>
        <taxon>Pseudomonadati</taxon>
        <taxon>Pseudomonadota</taxon>
        <taxon>Gammaproteobacteria</taxon>
        <taxon>Nevskiales</taxon>
        <taxon>Nevskiaceae</taxon>
        <taxon>Panacagrimonas</taxon>
    </lineage>
</organism>
<dbReference type="Proteomes" id="UP000295341">
    <property type="component" value="Unassembled WGS sequence"/>
</dbReference>
<evidence type="ECO:0000313" key="2">
    <source>
        <dbReference type="Proteomes" id="UP000295341"/>
    </source>
</evidence>
<keyword evidence="2" id="KW-1185">Reference proteome</keyword>
<proteinExistence type="predicted"/>